<feature type="compositionally biased region" description="Basic and acidic residues" evidence="1">
    <location>
        <begin position="409"/>
        <end position="426"/>
    </location>
</feature>
<reference evidence="3" key="1">
    <citation type="submission" date="2019-11" db="EMBL/GenBank/DDBJ databases">
        <authorList>
            <person name="Liu Y."/>
            <person name="Hou J."/>
            <person name="Li T.-Q."/>
            <person name="Guan C.-H."/>
            <person name="Wu X."/>
            <person name="Wu H.-Z."/>
            <person name="Ling F."/>
            <person name="Zhang R."/>
            <person name="Shi X.-G."/>
            <person name="Ren J.-P."/>
            <person name="Chen E.-F."/>
            <person name="Sun J.-M."/>
        </authorList>
    </citation>
    <scope>NUCLEOTIDE SEQUENCE</scope>
    <source>
        <strain evidence="3">Adult_tree_wgs_1</strain>
        <tissue evidence="3">Leaves</tissue>
    </source>
</reference>
<protein>
    <submittedName>
        <fullName evidence="3">Uncharacterized protein</fullName>
    </submittedName>
</protein>
<feature type="signal peptide" evidence="2">
    <location>
        <begin position="1"/>
        <end position="20"/>
    </location>
</feature>
<evidence type="ECO:0000256" key="1">
    <source>
        <dbReference type="SAM" id="MobiDB-lite"/>
    </source>
</evidence>
<dbReference type="Proteomes" id="UP000626092">
    <property type="component" value="Unassembled WGS sequence"/>
</dbReference>
<dbReference type="OrthoDB" id="1713457at2759"/>
<dbReference type="EMBL" id="WJXA01000002">
    <property type="protein sequence ID" value="KAF7150525.1"/>
    <property type="molecule type" value="Genomic_DNA"/>
</dbReference>
<evidence type="ECO:0000256" key="2">
    <source>
        <dbReference type="SAM" id="SignalP"/>
    </source>
</evidence>
<gene>
    <name evidence="3" type="ORF">RHSIM_Rhsim02G0242100</name>
</gene>
<feature type="region of interest" description="Disordered" evidence="1">
    <location>
        <begin position="409"/>
        <end position="434"/>
    </location>
</feature>
<evidence type="ECO:0000313" key="3">
    <source>
        <dbReference type="EMBL" id="KAF7150525.1"/>
    </source>
</evidence>
<feature type="chain" id="PRO_5032621106" evidence="2">
    <location>
        <begin position="21"/>
        <end position="448"/>
    </location>
</feature>
<accession>A0A834LVY0</accession>
<organism evidence="3 4">
    <name type="scientific">Rhododendron simsii</name>
    <name type="common">Sims's rhododendron</name>
    <dbReference type="NCBI Taxonomy" id="118357"/>
    <lineage>
        <taxon>Eukaryota</taxon>
        <taxon>Viridiplantae</taxon>
        <taxon>Streptophyta</taxon>
        <taxon>Embryophyta</taxon>
        <taxon>Tracheophyta</taxon>
        <taxon>Spermatophyta</taxon>
        <taxon>Magnoliopsida</taxon>
        <taxon>eudicotyledons</taxon>
        <taxon>Gunneridae</taxon>
        <taxon>Pentapetalae</taxon>
        <taxon>asterids</taxon>
        <taxon>Ericales</taxon>
        <taxon>Ericaceae</taxon>
        <taxon>Ericoideae</taxon>
        <taxon>Rhodoreae</taxon>
        <taxon>Rhododendron</taxon>
    </lineage>
</organism>
<feature type="compositionally biased region" description="Acidic residues" evidence="1">
    <location>
        <begin position="109"/>
        <end position="120"/>
    </location>
</feature>
<dbReference type="AlphaFoldDB" id="A0A834LVY0"/>
<sequence>MAKVVLSLTLLSLLFAFTFARSPSDTAENDVVFLDLSNSRAEFEAKPTLLLPSERTIYEPNTAEETEDRKPFPFGNDALIAGEEGQQKSVEVENDGAEAEEEDRRIGEGENDEVVAEEEDQKPVEDENDGVVVAEQEDLERPLTAVRFPPANHHFRRPCHHWMKRMMRMRAMRPRMQGHQMPYGNDMMIHGGEGKVFDHESFHGGERKEFRGDERREVEEEEQKPVEIENNGVVAAEEDQKATEPETQTLDLSRPLTVERFPLVNRHFRRPCRHHWMKHMMRMRQQMHGDHMLHGGERKVFDPEFFRGGERKEVDSEMGEFRGDGERMEIDTGMFRRDGERKEFVSETFRGGEGKELDREMFRGIEGDHLREMRPQWMGHHHHHHSHHHHDHEGRPWFPFFGRHHHHDHERFDRQSSRRPFFRHEEGEEEREEGGFLDRIRNFVANHF</sequence>
<name>A0A834LVY0_RHOSS</name>
<feature type="compositionally biased region" description="Acidic residues" evidence="1">
    <location>
        <begin position="92"/>
        <end position="101"/>
    </location>
</feature>
<comment type="caution">
    <text evidence="3">The sequence shown here is derived from an EMBL/GenBank/DDBJ whole genome shotgun (WGS) entry which is preliminary data.</text>
</comment>
<feature type="region of interest" description="Disordered" evidence="1">
    <location>
        <begin position="81"/>
        <end position="128"/>
    </location>
</feature>
<feature type="region of interest" description="Disordered" evidence="1">
    <location>
        <begin position="206"/>
        <end position="225"/>
    </location>
</feature>
<keyword evidence="4" id="KW-1185">Reference proteome</keyword>
<keyword evidence="2" id="KW-0732">Signal</keyword>
<evidence type="ECO:0000313" key="4">
    <source>
        <dbReference type="Proteomes" id="UP000626092"/>
    </source>
</evidence>
<proteinExistence type="predicted"/>